<evidence type="ECO:0000313" key="2">
    <source>
        <dbReference type="Proteomes" id="UP001303046"/>
    </source>
</evidence>
<evidence type="ECO:0000313" key="1">
    <source>
        <dbReference type="EMBL" id="KAK6766988.1"/>
    </source>
</evidence>
<dbReference type="EMBL" id="JAVFWL010000006">
    <property type="protein sequence ID" value="KAK6766988.1"/>
    <property type="molecule type" value="Genomic_DNA"/>
</dbReference>
<comment type="caution">
    <text evidence="1">The sequence shown here is derived from an EMBL/GenBank/DDBJ whole genome shotgun (WGS) entry which is preliminary data.</text>
</comment>
<accession>A0ABR1EWI1</accession>
<protein>
    <submittedName>
        <fullName evidence="1">Uncharacterized protein</fullName>
    </submittedName>
</protein>
<organism evidence="1 2">
    <name type="scientific">Necator americanus</name>
    <name type="common">Human hookworm</name>
    <dbReference type="NCBI Taxonomy" id="51031"/>
    <lineage>
        <taxon>Eukaryota</taxon>
        <taxon>Metazoa</taxon>
        <taxon>Ecdysozoa</taxon>
        <taxon>Nematoda</taxon>
        <taxon>Chromadorea</taxon>
        <taxon>Rhabditida</taxon>
        <taxon>Rhabditina</taxon>
        <taxon>Rhabditomorpha</taxon>
        <taxon>Strongyloidea</taxon>
        <taxon>Ancylostomatidae</taxon>
        <taxon>Bunostominae</taxon>
        <taxon>Necator</taxon>
    </lineage>
</organism>
<proteinExistence type="predicted"/>
<name>A0ABR1EWI1_NECAM</name>
<keyword evidence="2" id="KW-1185">Reference proteome</keyword>
<dbReference type="Proteomes" id="UP001303046">
    <property type="component" value="Unassembled WGS sequence"/>
</dbReference>
<sequence length="150" mass="17745">MWIKMDSIQEYDLLVEHHHDRTRKAQNSKTTQRRRFSETFELIRQRGAARAAGNQELTSELARLYREATKEDVRERRVEVLVETAEAGKSISFAPRRFAYRKTWMSALRNGTTTASRRGMEKIIHDFYTDLFDSHVHSTRHCFRIAAEDR</sequence>
<gene>
    <name evidence="1" type="primary">Necator_chrX.g26491</name>
    <name evidence="1" type="ORF">RB195_026324</name>
</gene>
<reference evidence="1 2" key="1">
    <citation type="submission" date="2023-08" db="EMBL/GenBank/DDBJ databases">
        <title>A Necator americanus chromosomal reference genome.</title>
        <authorList>
            <person name="Ilik V."/>
            <person name="Petrzelkova K.J."/>
            <person name="Pardy F."/>
            <person name="Fuh T."/>
            <person name="Niatou-Singa F.S."/>
            <person name="Gouil Q."/>
            <person name="Baker L."/>
            <person name="Ritchie M.E."/>
            <person name="Jex A.R."/>
            <person name="Gazzola D."/>
            <person name="Li H."/>
            <person name="Toshio Fujiwara R."/>
            <person name="Zhan B."/>
            <person name="Aroian R.V."/>
            <person name="Pafco B."/>
            <person name="Schwarz E.M."/>
        </authorList>
    </citation>
    <scope>NUCLEOTIDE SEQUENCE [LARGE SCALE GENOMIC DNA]</scope>
    <source>
        <strain evidence="1 2">Aroian</strain>
        <tissue evidence="1">Whole animal</tissue>
    </source>
</reference>